<dbReference type="GeneID" id="87839901"/>
<feature type="region of interest" description="Disordered" evidence="2">
    <location>
        <begin position="659"/>
        <end position="731"/>
    </location>
</feature>
<feature type="compositionally biased region" description="Low complexity" evidence="2">
    <location>
        <begin position="671"/>
        <end position="690"/>
    </location>
</feature>
<dbReference type="CDD" id="cd00105">
    <property type="entry name" value="KH-I"/>
    <property type="match status" value="1"/>
</dbReference>
<feature type="compositionally biased region" description="Polar residues" evidence="2">
    <location>
        <begin position="233"/>
        <end position="247"/>
    </location>
</feature>
<keyword evidence="4" id="KW-1185">Reference proteome</keyword>
<organism evidence="3 4">
    <name type="scientific">Chaetomium fimeti</name>
    <dbReference type="NCBI Taxonomy" id="1854472"/>
    <lineage>
        <taxon>Eukaryota</taxon>
        <taxon>Fungi</taxon>
        <taxon>Dikarya</taxon>
        <taxon>Ascomycota</taxon>
        <taxon>Pezizomycotina</taxon>
        <taxon>Sordariomycetes</taxon>
        <taxon>Sordariomycetidae</taxon>
        <taxon>Sordariales</taxon>
        <taxon>Chaetomiaceae</taxon>
        <taxon>Chaetomium</taxon>
    </lineage>
</organism>
<feature type="region of interest" description="Disordered" evidence="2">
    <location>
        <begin position="233"/>
        <end position="258"/>
    </location>
</feature>
<dbReference type="Gene3D" id="1.25.40.10">
    <property type="entry name" value="Tetratricopeptide repeat domain"/>
    <property type="match status" value="1"/>
</dbReference>
<dbReference type="PROSITE" id="PS50084">
    <property type="entry name" value="KH_TYPE_1"/>
    <property type="match status" value="1"/>
</dbReference>
<dbReference type="GO" id="GO:0003723">
    <property type="term" value="F:RNA binding"/>
    <property type="evidence" value="ECO:0007669"/>
    <property type="project" value="UniProtKB-UniRule"/>
</dbReference>
<protein>
    <recommendedName>
        <fullName evidence="5">Pentatricopeptide repeat domain-containing protein</fullName>
    </recommendedName>
</protein>
<dbReference type="Proteomes" id="UP001278766">
    <property type="component" value="Unassembled WGS sequence"/>
</dbReference>
<gene>
    <name evidence="3" type="ORF">B0H64DRAFT_383466</name>
</gene>
<dbReference type="AlphaFoldDB" id="A0AAE0HRJ9"/>
<keyword evidence="1" id="KW-0694">RNA-binding</keyword>
<proteinExistence type="predicted"/>
<evidence type="ECO:0008006" key="5">
    <source>
        <dbReference type="Google" id="ProtNLM"/>
    </source>
</evidence>
<dbReference type="InterPro" id="IPR011990">
    <property type="entry name" value="TPR-like_helical_dom_sf"/>
</dbReference>
<accession>A0AAE0HRJ9</accession>
<dbReference type="EMBL" id="JAUEPN010000001">
    <property type="protein sequence ID" value="KAK3301418.1"/>
    <property type="molecule type" value="Genomic_DNA"/>
</dbReference>
<dbReference type="RefSeq" id="XP_062664932.1">
    <property type="nucleotide sequence ID" value="XM_062802953.1"/>
</dbReference>
<feature type="region of interest" description="Disordered" evidence="2">
    <location>
        <begin position="834"/>
        <end position="858"/>
    </location>
</feature>
<name>A0AAE0HRJ9_9PEZI</name>
<evidence type="ECO:0000313" key="3">
    <source>
        <dbReference type="EMBL" id="KAK3301418.1"/>
    </source>
</evidence>
<reference evidence="3" key="1">
    <citation type="journal article" date="2023" name="Mol. Phylogenet. Evol.">
        <title>Genome-scale phylogeny and comparative genomics of the fungal order Sordariales.</title>
        <authorList>
            <person name="Hensen N."/>
            <person name="Bonometti L."/>
            <person name="Westerberg I."/>
            <person name="Brannstrom I.O."/>
            <person name="Guillou S."/>
            <person name="Cros-Aarteil S."/>
            <person name="Calhoun S."/>
            <person name="Haridas S."/>
            <person name="Kuo A."/>
            <person name="Mondo S."/>
            <person name="Pangilinan J."/>
            <person name="Riley R."/>
            <person name="LaButti K."/>
            <person name="Andreopoulos B."/>
            <person name="Lipzen A."/>
            <person name="Chen C."/>
            <person name="Yan M."/>
            <person name="Daum C."/>
            <person name="Ng V."/>
            <person name="Clum A."/>
            <person name="Steindorff A."/>
            <person name="Ohm R.A."/>
            <person name="Martin F."/>
            <person name="Silar P."/>
            <person name="Natvig D.O."/>
            <person name="Lalanne C."/>
            <person name="Gautier V."/>
            <person name="Ament-Velasquez S.L."/>
            <person name="Kruys A."/>
            <person name="Hutchinson M.I."/>
            <person name="Powell A.J."/>
            <person name="Barry K."/>
            <person name="Miller A.N."/>
            <person name="Grigoriev I.V."/>
            <person name="Debuchy R."/>
            <person name="Gladieux P."/>
            <person name="Hiltunen Thoren M."/>
            <person name="Johannesson H."/>
        </authorList>
    </citation>
    <scope>NUCLEOTIDE SEQUENCE</scope>
    <source>
        <strain evidence="3">CBS 168.71</strain>
    </source>
</reference>
<evidence type="ECO:0000313" key="4">
    <source>
        <dbReference type="Proteomes" id="UP001278766"/>
    </source>
</evidence>
<evidence type="ECO:0000256" key="2">
    <source>
        <dbReference type="SAM" id="MobiDB-lite"/>
    </source>
</evidence>
<sequence>MTLGSALPWRTCSSPLGRIQHRICFSALKSRPVGGHGAFFRPQSTNTDPKGPLEPVLPTRERSAEDAAASALTSLISRLGHIPIRPQIAHESIVVKPVAAQYPHKREAREALHKHHRALTQQLRLDKQRRQDRDGDWRTILQHLMKSTLPHAKSDSRIKVIIPKHSIEFLLSDHRKSLWNIKARTGCAINLYRPSDEGANLDPYVTLGGQPAAISTAVDDILKVTKGITVVNTGEPQGNGQDGSQADQAPADGSGGSAFTATIIQPHHMSVPWRPYKLDMRVDQIPRPSEWTTEAFEQYVAALTMGEVDAGIGRRLYPPGKTHKKAVVQQLREVFNNSDASDAVSIPALNMALRYLTADGATYLSVAEELIDRATKLDLRMDANIYNLLAETAVQSKNLLAFETTVSQMIVNGHKPNLRTWLLFLRLVEVEEIRRYIIQAMGIKGLLSDPMTVTQVSGIMADHDAYRAVQQGQNLDAFIAELHELYGAGWKLHQRAACRYLDVLGQYGKFDESKQLLEYMFKCSNGLPNDVALNTILTHCKNQRKVDLAVAFVRMFDERGRNVADQITFKLLYEMARQIQKPQLLGAVWRYAHRVGMTNHQMRDHGIKLLAGHKYLLFRLTKLMRGMWAEPHNCRIGMQEFIETLLLCDYDMSRFKSKIAQGRPKKKRNPPKAALPSTSDAPDALDDAPSGSEKARLNSEPDGPSGSSPDESHSGSTRIPGGKADGVEGGDGEQVTTVYAAEAYDLFARAMHKGFRKVKPAVPLGTLLQAALDCDRRLNLLSRQEKKSVPGMGVPVDMFPLKLPVVRVGEKELESKARLRWLTEKTNQERAARAKAKESGFAHVTQGTAEAAEEEDDWNNMMLAGYEAGLGEKTTR</sequence>
<feature type="compositionally biased region" description="Low complexity" evidence="2">
    <location>
        <begin position="700"/>
        <end position="709"/>
    </location>
</feature>
<evidence type="ECO:0000256" key="1">
    <source>
        <dbReference type="PROSITE-ProRule" id="PRU00117"/>
    </source>
</evidence>
<reference evidence="3" key="2">
    <citation type="submission" date="2023-06" db="EMBL/GenBank/DDBJ databases">
        <authorList>
            <consortium name="Lawrence Berkeley National Laboratory"/>
            <person name="Haridas S."/>
            <person name="Hensen N."/>
            <person name="Bonometti L."/>
            <person name="Westerberg I."/>
            <person name="Brannstrom I.O."/>
            <person name="Guillou S."/>
            <person name="Cros-Aarteil S."/>
            <person name="Calhoun S."/>
            <person name="Kuo A."/>
            <person name="Mondo S."/>
            <person name="Pangilinan J."/>
            <person name="Riley R."/>
            <person name="Labutti K."/>
            <person name="Andreopoulos B."/>
            <person name="Lipzen A."/>
            <person name="Chen C."/>
            <person name="Yanf M."/>
            <person name="Daum C."/>
            <person name="Ng V."/>
            <person name="Clum A."/>
            <person name="Steindorff A."/>
            <person name="Ohm R."/>
            <person name="Martin F."/>
            <person name="Silar P."/>
            <person name="Natvig D."/>
            <person name="Lalanne C."/>
            <person name="Gautier V."/>
            <person name="Ament-Velasquez S.L."/>
            <person name="Kruys A."/>
            <person name="Hutchinson M.I."/>
            <person name="Powell A.J."/>
            <person name="Barry K."/>
            <person name="Miller A.N."/>
            <person name="Grigoriev I.V."/>
            <person name="Debuchy R."/>
            <person name="Gladieux P."/>
            <person name="Thoren M.H."/>
            <person name="Johannesson H."/>
        </authorList>
    </citation>
    <scope>NUCLEOTIDE SEQUENCE</scope>
    <source>
        <strain evidence="3">CBS 168.71</strain>
    </source>
</reference>
<comment type="caution">
    <text evidence="3">The sequence shown here is derived from an EMBL/GenBank/DDBJ whole genome shotgun (WGS) entry which is preliminary data.</text>
</comment>